<dbReference type="RefSeq" id="XP_013385200.1">
    <property type="nucleotide sequence ID" value="XM_013529746.2"/>
</dbReference>
<dbReference type="OrthoDB" id="10018052at2759"/>
<dbReference type="KEGG" id="lak:106155091"/>
<dbReference type="GO" id="GO:0004930">
    <property type="term" value="F:G protein-coupled receptor activity"/>
    <property type="evidence" value="ECO:0007669"/>
    <property type="project" value="UniProtKB-KW"/>
</dbReference>
<dbReference type="InterPro" id="IPR051880">
    <property type="entry name" value="GPC_Orphan_Receptors"/>
</dbReference>
<accession>A0A1S3HGK5</accession>
<evidence type="ECO:0000256" key="2">
    <source>
        <dbReference type="ARBA" id="ARBA00022475"/>
    </source>
</evidence>
<keyword evidence="7 12" id="KW-0675">Receptor</keyword>
<feature type="transmembrane region" description="Helical" evidence="9">
    <location>
        <begin position="47"/>
        <end position="71"/>
    </location>
</feature>
<keyword evidence="3 9" id="KW-0812">Transmembrane</keyword>
<feature type="transmembrane region" description="Helical" evidence="9">
    <location>
        <begin position="115"/>
        <end position="141"/>
    </location>
</feature>
<keyword evidence="6 9" id="KW-0472">Membrane</keyword>
<dbReference type="AlphaFoldDB" id="A0A1S3HGK5"/>
<keyword evidence="4 9" id="KW-1133">Transmembrane helix</keyword>
<dbReference type="PANTHER" id="PTHR24245:SF0">
    <property type="entry name" value="G-PROTEIN COUPLED RECEPTORS FAMILY 1 PROFILE DOMAIN-CONTAINING PROTEIN"/>
    <property type="match status" value="1"/>
</dbReference>
<dbReference type="GeneID" id="106155091"/>
<evidence type="ECO:0000256" key="4">
    <source>
        <dbReference type="ARBA" id="ARBA00022989"/>
    </source>
</evidence>
<evidence type="ECO:0000259" key="10">
    <source>
        <dbReference type="PROSITE" id="PS50262"/>
    </source>
</evidence>
<feature type="transmembrane region" description="Helical" evidence="9">
    <location>
        <begin position="284"/>
        <end position="307"/>
    </location>
</feature>
<dbReference type="Proteomes" id="UP000085678">
    <property type="component" value="Unplaced"/>
</dbReference>
<dbReference type="PROSITE" id="PS50262">
    <property type="entry name" value="G_PROTEIN_RECEP_F1_2"/>
    <property type="match status" value="1"/>
</dbReference>
<dbReference type="PANTHER" id="PTHR24245">
    <property type="entry name" value="G-PROTEIN COUPLED RECEPTOR"/>
    <property type="match status" value="1"/>
</dbReference>
<dbReference type="RefSeq" id="XP_013385199.1">
    <property type="nucleotide sequence ID" value="XM_013529745.2"/>
</dbReference>
<evidence type="ECO:0000256" key="7">
    <source>
        <dbReference type="ARBA" id="ARBA00023170"/>
    </source>
</evidence>
<evidence type="ECO:0000256" key="6">
    <source>
        <dbReference type="ARBA" id="ARBA00023136"/>
    </source>
</evidence>
<dbReference type="InterPro" id="IPR000276">
    <property type="entry name" value="GPCR_Rhodpsn"/>
</dbReference>
<comment type="subcellular location">
    <subcellularLocation>
        <location evidence="1">Cell membrane</location>
        <topology evidence="1">Multi-pass membrane protein</topology>
    </subcellularLocation>
</comment>
<dbReference type="Gene3D" id="1.20.1070.10">
    <property type="entry name" value="Rhodopsin 7-helix transmembrane proteins"/>
    <property type="match status" value="1"/>
</dbReference>
<evidence type="ECO:0000256" key="8">
    <source>
        <dbReference type="ARBA" id="ARBA00023224"/>
    </source>
</evidence>
<evidence type="ECO:0000313" key="13">
    <source>
        <dbReference type="RefSeq" id="XP_013385200.1"/>
    </source>
</evidence>
<sequence length="386" mass="44298">MSENTTFGFDFVSINGTSLRLNTSCRNNLDDGCDTCTLMFSAEWQVVSTILIALTMCVSIAGNSIVCVIVCRKPSMRSAINLLLANLAFSNILLSVFCMPFSILQLFTYHVPEKYYIYLTIGFLQTLWVSESMSVLFAISIDRYMIIVRRKDHLNPYRAKVIITFTWCYSLIISFPPLVGFGRYIFHETDYCTSVEIYDAKDIFYTFLLNLLVFIVPTFIMAYAYFRIVRAVRQNLARIQSQPNHSCDSMASRGSPHVTQFGSTTINKISVDVSFKTRAFKTILVLYVVFVICWIPYSISNIIWHFIPKELHAGSIILWIAYFNCALNPVIYCLRIKKFREACQDLLPNMNCPDLPKLSRRAQRRINPSALYRYSPDIQSGSYPDI</sequence>
<keyword evidence="5" id="KW-0297">G-protein coupled receptor</keyword>
<keyword evidence="2" id="KW-1003">Cell membrane</keyword>
<dbReference type="InterPro" id="IPR017452">
    <property type="entry name" value="GPCR_Rhodpsn_7TM"/>
</dbReference>
<organism evidence="11 13">
    <name type="scientific">Lingula anatina</name>
    <name type="common">Brachiopod</name>
    <name type="synonym">Lingula unguis</name>
    <dbReference type="NCBI Taxonomy" id="7574"/>
    <lineage>
        <taxon>Eukaryota</taxon>
        <taxon>Metazoa</taxon>
        <taxon>Spiralia</taxon>
        <taxon>Lophotrochozoa</taxon>
        <taxon>Brachiopoda</taxon>
        <taxon>Linguliformea</taxon>
        <taxon>Lingulata</taxon>
        <taxon>Lingulida</taxon>
        <taxon>Linguloidea</taxon>
        <taxon>Lingulidae</taxon>
        <taxon>Lingula</taxon>
    </lineage>
</organism>
<evidence type="ECO:0000256" key="5">
    <source>
        <dbReference type="ARBA" id="ARBA00023040"/>
    </source>
</evidence>
<feature type="transmembrane region" description="Helical" evidence="9">
    <location>
        <begin position="83"/>
        <end position="103"/>
    </location>
</feature>
<protein>
    <submittedName>
        <fullName evidence="12 13">High-affinity lysophosphatidic acid receptor</fullName>
    </submittedName>
</protein>
<proteinExistence type="predicted"/>
<reference evidence="12 13" key="1">
    <citation type="submission" date="2025-04" db="UniProtKB">
        <authorList>
            <consortium name="RefSeq"/>
        </authorList>
    </citation>
    <scope>IDENTIFICATION</scope>
    <source>
        <tissue evidence="12 13">Gonads</tissue>
    </source>
</reference>
<evidence type="ECO:0000313" key="11">
    <source>
        <dbReference type="Proteomes" id="UP000085678"/>
    </source>
</evidence>
<keyword evidence="11" id="KW-1185">Reference proteome</keyword>
<dbReference type="STRING" id="7574.A0A1S3HGK5"/>
<evidence type="ECO:0000256" key="3">
    <source>
        <dbReference type="ARBA" id="ARBA00022692"/>
    </source>
</evidence>
<evidence type="ECO:0000256" key="9">
    <source>
        <dbReference type="SAM" id="Phobius"/>
    </source>
</evidence>
<evidence type="ECO:0000256" key="1">
    <source>
        <dbReference type="ARBA" id="ARBA00004651"/>
    </source>
</evidence>
<feature type="domain" description="G-protein coupled receptors family 1 profile" evidence="10">
    <location>
        <begin position="62"/>
        <end position="332"/>
    </location>
</feature>
<feature type="transmembrane region" description="Helical" evidence="9">
    <location>
        <begin position="313"/>
        <end position="334"/>
    </location>
</feature>
<keyword evidence="8" id="KW-0807">Transducer</keyword>
<dbReference type="GO" id="GO:0005886">
    <property type="term" value="C:plasma membrane"/>
    <property type="evidence" value="ECO:0007669"/>
    <property type="project" value="UniProtKB-SubCell"/>
</dbReference>
<gene>
    <name evidence="12 13" type="primary">LOC106155091</name>
</gene>
<dbReference type="SMART" id="SM01381">
    <property type="entry name" value="7TM_GPCR_Srsx"/>
    <property type="match status" value="1"/>
</dbReference>
<name>A0A1S3HGK5_LINAN</name>
<feature type="transmembrane region" description="Helical" evidence="9">
    <location>
        <begin position="161"/>
        <end position="183"/>
    </location>
</feature>
<feature type="transmembrane region" description="Helical" evidence="9">
    <location>
        <begin position="203"/>
        <end position="226"/>
    </location>
</feature>
<dbReference type="Pfam" id="PF00001">
    <property type="entry name" value="7tm_1"/>
    <property type="match status" value="1"/>
</dbReference>
<dbReference type="PRINTS" id="PR00237">
    <property type="entry name" value="GPCRRHODOPSN"/>
</dbReference>
<dbReference type="SUPFAM" id="SSF81321">
    <property type="entry name" value="Family A G protein-coupled receptor-like"/>
    <property type="match status" value="1"/>
</dbReference>
<evidence type="ECO:0000313" key="12">
    <source>
        <dbReference type="RefSeq" id="XP_013385199.1"/>
    </source>
</evidence>